<name>A0A0B6XUM0_9EUPU</name>
<gene>
    <name evidence="1" type="primary">ORF814</name>
</gene>
<proteinExistence type="predicted"/>
<dbReference type="AlphaFoldDB" id="A0A0B6XUM0"/>
<feature type="non-terminal residue" evidence="1">
    <location>
        <position position="1"/>
    </location>
</feature>
<evidence type="ECO:0000313" key="1">
    <source>
        <dbReference type="EMBL" id="CEK47221.1"/>
    </source>
</evidence>
<sequence>SSDSLVKHIDLYGQLPSQMCMNVHRVYSLSAVILLSCSRPLFITVSHYLQIIPSPSVFA</sequence>
<accession>A0A0B6XUM0</accession>
<dbReference type="EMBL" id="HACG01000356">
    <property type="protein sequence ID" value="CEK47221.1"/>
    <property type="molecule type" value="Transcribed_RNA"/>
</dbReference>
<reference evidence="1" key="1">
    <citation type="submission" date="2014-12" db="EMBL/GenBank/DDBJ databases">
        <title>Insight into the proteome of Arion vulgaris.</title>
        <authorList>
            <person name="Aradska J."/>
            <person name="Bulat T."/>
            <person name="Smidak R."/>
            <person name="Sarate P."/>
            <person name="Gangsoo J."/>
            <person name="Sialana F."/>
            <person name="Bilban M."/>
            <person name="Lubec G."/>
        </authorList>
    </citation>
    <scope>NUCLEOTIDE SEQUENCE</scope>
    <source>
        <tissue evidence="1">Skin</tissue>
    </source>
</reference>
<organism evidence="1">
    <name type="scientific">Arion vulgaris</name>
    <dbReference type="NCBI Taxonomy" id="1028688"/>
    <lineage>
        <taxon>Eukaryota</taxon>
        <taxon>Metazoa</taxon>
        <taxon>Spiralia</taxon>
        <taxon>Lophotrochozoa</taxon>
        <taxon>Mollusca</taxon>
        <taxon>Gastropoda</taxon>
        <taxon>Heterobranchia</taxon>
        <taxon>Euthyneura</taxon>
        <taxon>Panpulmonata</taxon>
        <taxon>Eupulmonata</taxon>
        <taxon>Stylommatophora</taxon>
        <taxon>Helicina</taxon>
        <taxon>Arionoidea</taxon>
        <taxon>Arionidae</taxon>
        <taxon>Arion</taxon>
    </lineage>
</organism>
<protein>
    <submittedName>
        <fullName evidence="1">Uncharacterized protein</fullName>
    </submittedName>
</protein>